<feature type="transmembrane region" description="Helical" evidence="10">
    <location>
        <begin position="241"/>
        <end position="260"/>
    </location>
</feature>
<dbReference type="InterPro" id="IPR050495">
    <property type="entry name" value="ATG22/LtaA_families"/>
</dbReference>
<dbReference type="InterPro" id="IPR044738">
    <property type="entry name" value="Atg22"/>
</dbReference>
<dbReference type="RefSeq" id="XP_003680768.1">
    <property type="nucleotide sequence ID" value="XM_003680720.1"/>
</dbReference>
<keyword evidence="6 10" id="KW-0029">Amino-acid transport</keyword>
<dbReference type="Proteomes" id="UP000005627">
    <property type="component" value="Chromosome 3"/>
</dbReference>
<keyword evidence="8 10" id="KW-0072">Autophagy</keyword>
<name>G8ZQS0_TORDE</name>
<feature type="transmembrane region" description="Helical" evidence="10">
    <location>
        <begin position="209"/>
        <end position="229"/>
    </location>
</feature>
<reference evidence="11 12" key="1">
    <citation type="journal article" date="2011" name="Proc. Natl. Acad. Sci. U.S.A.">
        <title>Evolutionary erosion of yeast sex chromosomes by mating-type switching accidents.</title>
        <authorList>
            <person name="Gordon J.L."/>
            <person name="Armisen D."/>
            <person name="Proux-Wera E."/>
            <person name="Oheigeartaigh S.S."/>
            <person name="Byrne K.P."/>
            <person name="Wolfe K.H."/>
        </authorList>
    </citation>
    <scope>NUCLEOTIDE SEQUENCE [LARGE SCALE GENOMIC DNA]</scope>
    <source>
        <strain evidence="12">ATCC 10662 / CBS 1146 / NBRC 0425 / NCYC 2629 / NRRL Y-866</strain>
    </source>
</reference>
<dbReference type="PANTHER" id="PTHR23519:SF1">
    <property type="entry name" value="AUTOPHAGY-RELATED PROTEIN 22"/>
    <property type="match status" value="1"/>
</dbReference>
<evidence type="ECO:0000256" key="9">
    <source>
        <dbReference type="ARBA" id="ARBA00023136"/>
    </source>
</evidence>
<evidence type="ECO:0000256" key="3">
    <source>
        <dbReference type="ARBA" id="ARBA00022448"/>
    </source>
</evidence>
<feature type="transmembrane region" description="Helical" evidence="10">
    <location>
        <begin position="33"/>
        <end position="56"/>
    </location>
</feature>
<evidence type="ECO:0000256" key="4">
    <source>
        <dbReference type="ARBA" id="ARBA00022554"/>
    </source>
</evidence>
<feature type="transmembrane region" description="Helical" evidence="10">
    <location>
        <begin position="97"/>
        <end position="120"/>
    </location>
</feature>
<evidence type="ECO:0000256" key="7">
    <source>
        <dbReference type="ARBA" id="ARBA00022989"/>
    </source>
</evidence>
<feature type="transmembrane region" description="Helical" evidence="10">
    <location>
        <begin position="473"/>
        <end position="492"/>
    </location>
</feature>
<evidence type="ECO:0000256" key="8">
    <source>
        <dbReference type="ARBA" id="ARBA00023006"/>
    </source>
</evidence>
<feature type="transmembrane region" description="Helical" evidence="10">
    <location>
        <begin position="377"/>
        <end position="397"/>
    </location>
</feature>
<dbReference type="SUPFAM" id="SSF103473">
    <property type="entry name" value="MFS general substrate transporter"/>
    <property type="match status" value="1"/>
</dbReference>
<keyword evidence="7 10" id="KW-1133">Transmembrane helix</keyword>
<evidence type="ECO:0000313" key="12">
    <source>
        <dbReference type="Proteomes" id="UP000005627"/>
    </source>
</evidence>
<dbReference type="Gene3D" id="1.20.1250.20">
    <property type="entry name" value="MFS general substrate transporter like domains"/>
    <property type="match status" value="1"/>
</dbReference>
<organism evidence="11 12">
    <name type="scientific">Torulaspora delbrueckii</name>
    <name type="common">Yeast</name>
    <name type="synonym">Candida colliculosa</name>
    <dbReference type="NCBI Taxonomy" id="4950"/>
    <lineage>
        <taxon>Eukaryota</taxon>
        <taxon>Fungi</taxon>
        <taxon>Dikarya</taxon>
        <taxon>Ascomycota</taxon>
        <taxon>Saccharomycotina</taxon>
        <taxon>Saccharomycetes</taxon>
        <taxon>Saccharomycetales</taxon>
        <taxon>Saccharomycetaceae</taxon>
        <taxon>Torulaspora</taxon>
    </lineage>
</organism>
<feature type="transmembrane region" description="Helical" evidence="10">
    <location>
        <begin position="307"/>
        <end position="331"/>
    </location>
</feature>
<accession>G8ZQS0</accession>
<protein>
    <recommendedName>
        <fullName evidence="10">Autophagy-related protein</fullName>
    </recommendedName>
</protein>
<dbReference type="InterPro" id="IPR036259">
    <property type="entry name" value="MFS_trans_sf"/>
</dbReference>
<dbReference type="PANTHER" id="PTHR23519">
    <property type="entry name" value="AUTOPHAGY-RELATED PROTEIN 22"/>
    <property type="match status" value="1"/>
</dbReference>
<keyword evidence="3 10" id="KW-0813">Transport</keyword>
<dbReference type="InterPro" id="IPR024671">
    <property type="entry name" value="Atg22-like"/>
</dbReference>
<dbReference type="InParanoid" id="G8ZQS0"/>
<keyword evidence="9 10" id="KW-0472">Membrane</keyword>
<dbReference type="GeneID" id="11501974"/>
<dbReference type="AlphaFoldDB" id="G8ZQS0"/>
<feature type="transmembrane region" description="Helical" evidence="10">
    <location>
        <begin position="343"/>
        <end position="365"/>
    </location>
</feature>
<dbReference type="FunCoup" id="G8ZQS0">
    <property type="interactions" value="49"/>
</dbReference>
<feature type="transmembrane region" description="Helical" evidence="10">
    <location>
        <begin position="132"/>
        <end position="150"/>
    </location>
</feature>
<dbReference type="STRING" id="1076872.G8ZQS0"/>
<dbReference type="GO" id="GO:0006914">
    <property type="term" value="P:autophagy"/>
    <property type="evidence" value="ECO:0007669"/>
    <property type="project" value="UniProtKB-KW"/>
</dbReference>
<dbReference type="EMBL" id="HE616744">
    <property type="protein sequence ID" value="CCE91557.1"/>
    <property type="molecule type" value="Genomic_DNA"/>
</dbReference>
<feature type="transmembrane region" description="Helical" evidence="10">
    <location>
        <begin position="409"/>
        <end position="430"/>
    </location>
</feature>
<dbReference type="eggNOG" id="ENOG502QR9I">
    <property type="taxonomic scope" value="Eukaryota"/>
</dbReference>
<dbReference type="HOGENOM" id="CLU_017518_1_0_1"/>
<dbReference type="KEGG" id="tdl:TDEL_0C06680"/>
<dbReference type="Pfam" id="PF11700">
    <property type="entry name" value="ATG22"/>
    <property type="match status" value="1"/>
</dbReference>
<evidence type="ECO:0000256" key="5">
    <source>
        <dbReference type="ARBA" id="ARBA00022692"/>
    </source>
</evidence>
<keyword evidence="12" id="KW-1185">Reference proteome</keyword>
<dbReference type="OrthoDB" id="42657at2759"/>
<dbReference type="GO" id="GO:0000329">
    <property type="term" value="C:fungal-type vacuole membrane"/>
    <property type="evidence" value="ECO:0007669"/>
    <property type="project" value="EnsemblFungi"/>
</dbReference>
<keyword evidence="4 10" id="KW-0926">Vacuole</keyword>
<evidence type="ECO:0000256" key="10">
    <source>
        <dbReference type="RuleBase" id="RU363073"/>
    </source>
</evidence>
<evidence type="ECO:0000256" key="6">
    <source>
        <dbReference type="ARBA" id="ARBA00022970"/>
    </source>
</evidence>
<evidence type="ECO:0000256" key="1">
    <source>
        <dbReference type="ARBA" id="ARBA00004128"/>
    </source>
</evidence>
<proteinExistence type="inferred from homology"/>
<evidence type="ECO:0000256" key="2">
    <source>
        <dbReference type="ARBA" id="ARBA00006978"/>
    </source>
</evidence>
<comment type="subcellular location">
    <subcellularLocation>
        <location evidence="1 10">Vacuole membrane</location>
        <topology evidence="1 10">Multi-pass membrane protein</topology>
    </subcellularLocation>
</comment>
<keyword evidence="5 10" id="KW-0812">Transmembrane</keyword>
<gene>
    <name evidence="11" type="primary">TDEL0C06680</name>
    <name evidence="11" type="ORF">TDEL_0C06680</name>
</gene>
<comment type="similarity">
    <text evidence="2 10">Belongs to the ATG22 family.</text>
</comment>
<dbReference type="CDD" id="cd17483">
    <property type="entry name" value="MFS_Atg22_like"/>
    <property type="match status" value="1"/>
</dbReference>
<comment type="function">
    <text evidence="10">Vacuolar effluxer which mediate the efflux of amino acids resulting from autophagic degradation. The release of autophagic amino acids allows the maintenance of protein synthesis and viability during nitrogen starvation.</text>
</comment>
<dbReference type="GO" id="GO:0032974">
    <property type="term" value="P:amino acid transmembrane export from vacuole"/>
    <property type="evidence" value="ECO:0007669"/>
    <property type="project" value="EnsemblFungi"/>
</dbReference>
<evidence type="ECO:0000313" key="11">
    <source>
        <dbReference type="EMBL" id="CCE91557.1"/>
    </source>
</evidence>
<sequence length="516" mass="57574">MTYGSLPENMNSAGESFETFTLVRKAKNNIKGWYFYSVASEPFAVSAVATYIPLLLEQFARINGVSVDDHSIKCTSKHDKCVLGLFNNSVYIDTSSFALYTFSISVLFQTLLVITVSGLVDVWKTVEFKRRVLIFFGVIGSLSLILISQLEVDQFYALPFLCIVANSSYGVVNVVGNSLLPVFVSDLIRVDPVQAHIDVDTLTSSVSGAGASSGYFSALVVQIISIGLVKKSKSHDNIQWATLFVGIWWIVWQSPIAWLLQDIGPTTTGQVLRPVRGEESAFKLQYLKYGWYSLFKALKHARLLRDVVIFLVSWFIISDSLTTINSTAILFSKTELKMSTLSLIIISILTMLNAILGAYFIPHYVSPKLKWSAQYTLIYIICWASVIPLYGMLGFYFENIGLKHQFEMYIMAVWYGISLGGLSAVSRSVFSQIIPKGRESTFFSLFSITDKGSSIVGPVLVGFLTDKTHNIRYSFYLLFALLMFSLPVLSMLDLARGKREAEELGRIESLNGEETL</sequence>